<evidence type="ECO:0000256" key="2">
    <source>
        <dbReference type="ARBA" id="ARBA00022692"/>
    </source>
</evidence>
<evidence type="ECO:0000256" key="1">
    <source>
        <dbReference type="ARBA" id="ARBA00004141"/>
    </source>
</evidence>
<gene>
    <name evidence="5" type="ORF">CGI_10024555</name>
</gene>
<dbReference type="InterPro" id="IPR000210">
    <property type="entry name" value="BTB/POZ_dom"/>
</dbReference>
<dbReference type="SUPFAM" id="SSF54695">
    <property type="entry name" value="POZ domain"/>
    <property type="match status" value="1"/>
</dbReference>
<sequence>MDFMNATHWNKTYNGQTLKTPLSCCKGIEGEFPDIKYPAESCATSPDDTNNNRNKGCYSAIEDFINKYSNIFIGIGVVVAIFEILCIVFAIIVCRNVEEGDKMIRLIHMQNMAETRVTSLATDLGFPKTDVTLVVEDQKIHVNKAVLSEHSPVFNAMFNSEFKESTAVEITLEGKRAADVAEFLKCFYPNMKHTITAENVLQVLPLAHEYQSSLVADCENCMIDMCKQEKGLTVSTLLDYMLAGDKYVWLICILAPYFCSFHCEPRNMRIDKPHSDFVICRFRNGQCEFRIEWESGKRTWESDTVFSDEMLQDINRQYTVKGDRQKYTK</sequence>
<reference evidence="5" key="1">
    <citation type="journal article" date="2012" name="Nature">
        <title>The oyster genome reveals stress adaptation and complexity of shell formation.</title>
        <authorList>
            <person name="Zhang G."/>
            <person name="Fang X."/>
            <person name="Guo X."/>
            <person name="Li L."/>
            <person name="Luo R."/>
            <person name="Xu F."/>
            <person name="Yang P."/>
            <person name="Zhang L."/>
            <person name="Wang X."/>
            <person name="Qi H."/>
            <person name="Xiong Z."/>
            <person name="Que H."/>
            <person name="Xie Y."/>
            <person name="Holland P.W."/>
            <person name="Paps J."/>
            <person name="Zhu Y."/>
            <person name="Wu F."/>
            <person name="Chen Y."/>
            <person name="Wang J."/>
            <person name="Peng C."/>
            <person name="Meng J."/>
            <person name="Yang L."/>
            <person name="Liu J."/>
            <person name="Wen B."/>
            <person name="Zhang N."/>
            <person name="Huang Z."/>
            <person name="Zhu Q."/>
            <person name="Feng Y."/>
            <person name="Mount A."/>
            <person name="Hedgecock D."/>
            <person name="Xu Z."/>
            <person name="Liu Y."/>
            <person name="Domazet-Loso T."/>
            <person name="Du Y."/>
            <person name="Sun X."/>
            <person name="Zhang S."/>
            <person name="Liu B."/>
            <person name="Cheng P."/>
            <person name="Jiang X."/>
            <person name="Li J."/>
            <person name="Fan D."/>
            <person name="Wang W."/>
            <person name="Fu W."/>
            <person name="Wang T."/>
            <person name="Wang B."/>
            <person name="Zhang J."/>
            <person name="Peng Z."/>
            <person name="Li Y."/>
            <person name="Li N."/>
            <person name="Wang J."/>
            <person name="Chen M."/>
            <person name="He Y."/>
            <person name="Tan F."/>
            <person name="Song X."/>
            <person name="Zheng Q."/>
            <person name="Huang R."/>
            <person name="Yang H."/>
            <person name="Du X."/>
            <person name="Chen L."/>
            <person name="Yang M."/>
            <person name="Gaffney P.M."/>
            <person name="Wang S."/>
            <person name="Luo L."/>
            <person name="She Z."/>
            <person name="Ming Y."/>
            <person name="Huang W."/>
            <person name="Zhang S."/>
            <person name="Huang B."/>
            <person name="Zhang Y."/>
            <person name="Qu T."/>
            <person name="Ni P."/>
            <person name="Miao G."/>
            <person name="Wang J."/>
            <person name="Wang Q."/>
            <person name="Steinberg C.E."/>
            <person name="Wang H."/>
            <person name="Li N."/>
            <person name="Qian L."/>
            <person name="Zhang G."/>
            <person name="Li Y."/>
            <person name="Yang H."/>
            <person name="Liu X."/>
            <person name="Wang J."/>
            <person name="Yin Y."/>
            <person name="Wang J."/>
        </authorList>
    </citation>
    <scope>NUCLEOTIDE SEQUENCE [LARGE SCALE GENOMIC DNA]</scope>
    <source>
        <strain evidence="5">05x7-T-G4-1.051#20</strain>
    </source>
</reference>
<dbReference type="Pfam" id="PF00335">
    <property type="entry name" value="Tetraspanin"/>
    <property type="match status" value="1"/>
</dbReference>
<dbReference type="PANTHER" id="PTHR22744">
    <property type="entry name" value="HELIX LOOP HELIX PROTEIN 21-RELATED"/>
    <property type="match status" value="1"/>
</dbReference>
<evidence type="ECO:0000256" key="3">
    <source>
        <dbReference type="ARBA" id="ARBA00022989"/>
    </source>
</evidence>
<accession>K1R8J7</accession>
<dbReference type="SMART" id="SM00225">
    <property type="entry name" value="BTB"/>
    <property type="match status" value="1"/>
</dbReference>
<evidence type="ECO:0000313" key="5">
    <source>
        <dbReference type="EMBL" id="EKC30321.1"/>
    </source>
</evidence>
<dbReference type="InterPro" id="IPR011333">
    <property type="entry name" value="SKP1/BTB/POZ_sf"/>
</dbReference>
<dbReference type="PROSITE" id="PS50097">
    <property type="entry name" value="BTB"/>
    <property type="match status" value="1"/>
</dbReference>
<keyword evidence="3" id="KW-1133">Transmembrane helix</keyword>
<dbReference type="PANTHER" id="PTHR22744:SF17">
    <property type="entry name" value="BTB DOMAIN-CONTAINING PROTEIN"/>
    <property type="match status" value="1"/>
</dbReference>
<keyword evidence="4" id="KW-0472">Membrane</keyword>
<organism evidence="5">
    <name type="scientific">Magallana gigas</name>
    <name type="common">Pacific oyster</name>
    <name type="synonym">Crassostrea gigas</name>
    <dbReference type="NCBI Taxonomy" id="29159"/>
    <lineage>
        <taxon>Eukaryota</taxon>
        <taxon>Metazoa</taxon>
        <taxon>Spiralia</taxon>
        <taxon>Lophotrochozoa</taxon>
        <taxon>Mollusca</taxon>
        <taxon>Bivalvia</taxon>
        <taxon>Autobranchia</taxon>
        <taxon>Pteriomorphia</taxon>
        <taxon>Ostreida</taxon>
        <taxon>Ostreoidea</taxon>
        <taxon>Ostreidae</taxon>
        <taxon>Magallana</taxon>
    </lineage>
</organism>
<dbReference type="GO" id="GO:0016020">
    <property type="term" value="C:membrane"/>
    <property type="evidence" value="ECO:0007669"/>
    <property type="project" value="UniProtKB-SubCell"/>
</dbReference>
<dbReference type="CDD" id="cd18186">
    <property type="entry name" value="BTB_POZ_ZBTB_KLHL-like"/>
    <property type="match status" value="1"/>
</dbReference>
<name>K1R8J7_MAGGI</name>
<dbReference type="Pfam" id="PF00651">
    <property type="entry name" value="BTB"/>
    <property type="match status" value="1"/>
</dbReference>
<comment type="subcellular location">
    <subcellularLocation>
        <location evidence="1">Membrane</location>
        <topology evidence="1">Multi-pass membrane protein</topology>
    </subcellularLocation>
</comment>
<dbReference type="Gene3D" id="3.30.710.10">
    <property type="entry name" value="Potassium Channel Kv1.1, Chain A"/>
    <property type="match status" value="1"/>
</dbReference>
<proteinExistence type="predicted"/>
<evidence type="ECO:0000256" key="4">
    <source>
        <dbReference type="ARBA" id="ARBA00023136"/>
    </source>
</evidence>
<dbReference type="InterPro" id="IPR018499">
    <property type="entry name" value="Tetraspanin/Peripherin"/>
</dbReference>
<keyword evidence="2" id="KW-0812">Transmembrane</keyword>
<dbReference type="EMBL" id="JH818600">
    <property type="protein sequence ID" value="EKC30321.1"/>
    <property type="molecule type" value="Genomic_DNA"/>
</dbReference>
<dbReference type="AlphaFoldDB" id="K1R8J7"/>
<protein>
    <submittedName>
        <fullName evidence="5">BTB and MATH domain-containing protein 38</fullName>
    </submittedName>
</protein>
<dbReference type="HOGENOM" id="CLU_845299_0_0_1"/>
<dbReference type="InParanoid" id="K1R8J7"/>